<protein>
    <submittedName>
        <fullName evidence="1">Uncharacterized protein</fullName>
    </submittedName>
</protein>
<dbReference type="RefSeq" id="WP_092618156.1">
    <property type="nucleotide sequence ID" value="NZ_FMYK01000003.1"/>
</dbReference>
<evidence type="ECO:0000313" key="2">
    <source>
        <dbReference type="Proteomes" id="UP000242317"/>
    </source>
</evidence>
<evidence type="ECO:0000313" key="1">
    <source>
        <dbReference type="EMBL" id="SDC15436.1"/>
    </source>
</evidence>
<dbReference type="Proteomes" id="UP000242317">
    <property type="component" value="Unassembled WGS sequence"/>
</dbReference>
<gene>
    <name evidence="1" type="ORF">SAMN05421749_103285</name>
</gene>
<sequence length="278" mass="32139">MIVQKIKNDRFYSFIDWVNPKYQNLNPVFVATYNLPNVGLVTAYSKIYQLSADKRSLINEIVGYLFASALGIPQPEYAFLAEIPTTHLRDVAVKYPQFAWLTKLNYYPAFCTSRLDGETAGIFLGDVIHTQAKVQTELNKWKALPNAVTLDENIAHTDRHLNNLIRIRHNEYATIDNGRLICDISDDWQCTMLAPKKHYTNKLSQMACNHSPSNDQVSTMLSISEKHQNAFEQIQDELIYWAGQLIPNNTDRSHFLSFIQDRTGLTKWLIEQRYHRLI</sequence>
<dbReference type="EMBL" id="FMYK01000003">
    <property type="protein sequence ID" value="SDC15436.1"/>
    <property type="molecule type" value="Genomic_DNA"/>
</dbReference>
<dbReference type="AlphaFoldDB" id="A0A1G6JC14"/>
<accession>A0A1G6JC14</accession>
<reference evidence="2" key="1">
    <citation type="submission" date="2016-09" db="EMBL/GenBank/DDBJ databases">
        <authorList>
            <person name="Varghese N."/>
            <person name="Submissions S."/>
        </authorList>
    </citation>
    <scope>NUCLEOTIDE SEQUENCE [LARGE SCALE GENOMIC DNA]</scope>
    <source>
        <strain evidence="2">ANC 3699</strain>
    </source>
</reference>
<keyword evidence="2" id="KW-1185">Reference proteome</keyword>
<name>A0A1G6JC14_9GAMM</name>
<organism evidence="1 2">
    <name type="scientific">Acinetobacter marinus</name>
    <dbReference type="NCBI Taxonomy" id="281375"/>
    <lineage>
        <taxon>Bacteria</taxon>
        <taxon>Pseudomonadati</taxon>
        <taxon>Pseudomonadota</taxon>
        <taxon>Gammaproteobacteria</taxon>
        <taxon>Moraxellales</taxon>
        <taxon>Moraxellaceae</taxon>
        <taxon>Acinetobacter</taxon>
    </lineage>
</organism>
<dbReference type="OrthoDB" id="9128719at2"/>
<proteinExistence type="predicted"/>